<dbReference type="InterPro" id="IPR001087">
    <property type="entry name" value="GDSL"/>
</dbReference>
<evidence type="ECO:0000313" key="2">
    <source>
        <dbReference type="EMBL" id="PTQ39602.1"/>
    </source>
</evidence>
<dbReference type="Gramene" id="Mp4g04130.1">
    <property type="protein sequence ID" value="Mp4g04130.1.cds"/>
    <property type="gene ID" value="Mp4g04130"/>
</dbReference>
<organism evidence="2 3">
    <name type="scientific">Marchantia polymorpha</name>
    <name type="common">Common liverwort</name>
    <name type="synonym">Marchantia aquatica</name>
    <dbReference type="NCBI Taxonomy" id="3197"/>
    <lineage>
        <taxon>Eukaryota</taxon>
        <taxon>Viridiplantae</taxon>
        <taxon>Streptophyta</taxon>
        <taxon>Embryophyta</taxon>
        <taxon>Marchantiophyta</taxon>
        <taxon>Marchantiopsida</taxon>
        <taxon>Marchantiidae</taxon>
        <taxon>Marchantiales</taxon>
        <taxon>Marchantiaceae</taxon>
        <taxon>Marchantia</taxon>
    </lineage>
</organism>
<dbReference type="EMBL" id="KZ772716">
    <property type="protein sequence ID" value="PTQ39602.1"/>
    <property type="molecule type" value="Genomic_DNA"/>
</dbReference>
<evidence type="ECO:0000256" key="1">
    <source>
        <dbReference type="ARBA" id="ARBA00008668"/>
    </source>
</evidence>
<gene>
    <name evidence="2" type="ORF">MARPO_0044s0060</name>
</gene>
<dbReference type="InterPro" id="IPR035669">
    <property type="entry name" value="SGNH_plant_lipase-like"/>
</dbReference>
<sequence>MTLMEILDSYRGRFFFTYSGPLLVLCLVQLLFLCCSAADSTVNPKPLAPAFVILGDSTVDVGVNNYLATVIKCNWEPYGRDFVYGNLTGKATGRFCNGKLISDFLAEKLGLPYPLPHGDPSAKGTNILQGINTASSGTGWYDGTAALYNVASLTQQLEWVREWQHDLLDVIGIQATAAVVQDAVYIVSTGSNDWVNNYYNNLDLQSRYSKAEFRAVLLDNVTRNIQALNRIGAQRIAIVSLPPLGCLPSQITARGKGDRRCVQWMQDDAKTFNDEMNGVISKLKTSLSGTTIVVLDAFSLIFDAFSNPSKYGLSETDRGCCGTGLYETGIFCTALKHTCDDASQYLFWDSYHPTEFFNRQAADVFWDVLKQEFKFGTSSTLQAEDRLKGIRDELR</sequence>
<dbReference type="OrthoDB" id="1600564at2759"/>
<dbReference type="Proteomes" id="UP000244005">
    <property type="component" value="Unassembled WGS sequence"/>
</dbReference>
<dbReference type="GO" id="GO:0016788">
    <property type="term" value="F:hydrolase activity, acting on ester bonds"/>
    <property type="evidence" value="ECO:0007669"/>
    <property type="project" value="InterPro"/>
</dbReference>
<dbReference type="PANTHER" id="PTHR45642:SF35">
    <property type="entry name" value="GDSL ESTERASE_LIPASE APG"/>
    <property type="match status" value="1"/>
</dbReference>
<evidence type="ECO:0000313" key="3">
    <source>
        <dbReference type="Proteomes" id="UP000244005"/>
    </source>
</evidence>
<dbReference type="PANTHER" id="PTHR45642">
    <property type="entry name" value="GDSL ESTERASE/LIPASE EXL3"/>
    <property type="match status" value="1"/>
</dbReference>
<dbReference type="AlphaFoldDB" id="A0A2R6X0I1"/>
<accession>A0A2R6X0I1</accession>
<dbReference type="SUPFAM" id="SSF52266">
    <property type="entry name" value="SGNH hydrolase"/>
    <property type="match status" value="1"/>
</dbReference>
<name>A0A2R6X0I1_MARPO</name>
<protein>
    <recommendedName>
        <fullName evidence="4">SGNH hydrolase-type esterase domain-containing protein</fullName>
    </recommendedName>
</protein>
<proteinExistence type="inferred from homology"/>
<dbReference type="InterPro" id="IPR050592">
    <property type="entry name" value="GDSL_lipolytic_enzyme"/>
</dbReference>
<evidence type="ECO:0008006" key="4">
    <source>
        <dbReference type="Google" id="ProtNLM"/>
    </source>
</evidence>
<comment type="similarity">
    <text evidence="1">Belongs to the 'GDSL' lipolytic enzyme family.</text>
</comment>
<dbReference type="CDD" id="cd01837">
    <property type="entry name" value="SGNH_plant_lipase_like"/>
    <property type="match status" value="1"/>
</dbReference>
<dbReference type="Gene3D" id="3.40.50.1110">
    <property type="entry name" value="SGNH hydrolase"/>
    <property type="match status" value="1"/>
</dbReference>
<dbReference type="OMA" id="YQQVEYF"/>
<reference evidence="3" key="1">
    <citation type="journal article" date="2017" name="Cell">
        <title>Insights into land plant evolution garnered from the Marchantia polymorpha genome.</title>
        <authorList>
            <person name="Bowman J.L."/>
            <person name="Kohchi T."/>
            <person name="Yamato K.T."/>
            <person name="Jenkins J."/>
            <person name="Shu S."/>
            <person name="Ishizaki K."/>
            <person name="Yamaoka S."/>
            <person name="Nishihama R."/>
            <person name="Nakamura Y."/>
            <person name="Berger F."/>
            <person name="Adam C."/>
            <person name="Aki S.S."/>
            <person name="Althoff F."/>
            <person name="Araki T."/>
            <person name="Arteaga-Vazquez M.A."/>
            <person name="Balasubrmanian S."/>
            <person name="Barry K."/>
            <person name="Bauer D."/>
            <person name="Boehm C.R."/>
            <person name="Briginshaw L."/>
            <person name="Caballero-Perez J."/>
            <person name="Catarino B."/>
            <person name="Chen F."/>
            <person name="Chiyoda S."/>
            <person name="Chovatia M."/>
            <person name="Davies K.M."/>
            <person name="Delmans M."/>
            <person name="Demura T."/>
            <person name="Dierschke T."/>
            <person name="Dolan L."/>
            <person name="Dorantes-Acosta A.E."/>
            <person name="Eklund D.M."/>
            <person name="Florent S.N."/>
            <person name="Flores-Sandoval E."/>
            <person name="Fujiyama A."/>
            <person name="Fukuzawa H."/>
            <person name="Galik B."/>
            <person name="Grimanelli D."/>
            <person name="Grimwood J."/>
            <person name="Grossniklaus U."/>
            <person name="Hamada T."/>
            <person name="Haseloff J."/>
            <person name="Hetherington A.J."/>
            <person name="Higo A."/>
            <person name="Hirakawa Y."/>
            <person name="Hundley H.N."/>
            <person name="Ikeda Y."/>
            <person name="Inoue K."/>
            <person name="Inoue S.I."/>
            <person name="Ishida S."/>
            <person name="Jia Q."/>
            <person name="Kakita M."/>
            <person name="Kanazawa T."/>
            <person name="Kawai Y."/>
            <person name="Kawashima T."/>
            <person name="Kennedy M."/>
            <person name="Kinose K."/>
            <person name="Kinoshita T."/>
            <person name="Kohara Y."/>
            <person name="Koide E."/>
            <person name="Komatsu K."/>
            <person name="Kopischke S."/>
            <person name="Kubo M."/>
            <person name="Kyozuka J."/>
            <person name="Lagercrantz U."/>
            <person name="Lin S.S."/>
            <person name="Lindquist E."/>
            <person name="Lipzen A.M."/>
            <person name="Lu C.W."/>
            <person name="De Luna E."/>
            <person name="Martienssen R.A."/>
            <person name="Minamino N."/>
            <person name="Mizutani M."/>
            <person name="Mizutani M."/>
            <person name="Mochizuki N."/>
            <person name="Monte I."/>
            <person name="Mosher R."/>
            <person name="Nagasaki H."/>
            <person name="Nakagami H."/>
            <person name="Naramoto S."/>
            <person name="Nishitani K."/>
            <person name="Ohtani M."/>
            <person name="Okamoto T."/>
            <person name="Okumura M."/>
            <person name="Phillips J."/>
            <person name="Pollak B."/>
            <person name="Reinders A."/>
            <person name="Rovekamp M."/>
            <person name="Sano R."/>
            <person name="Sawa S."/>
            <person name="Schmid M.W."/>
            <person name="Shirakawa M."/>
            <person name="Solano R."/>
            <person name="Spunde A."/>
            <person name="Suetsugu N."/>
            <person name="Sugano S."/>
            <person name="Sugiyama A."/>
            <person name="Sun R."/>
            <person name="Suzuki Y."/>
            <person name="Takenaka M."/>
            <person name="Takezawa D."/>
            <person name="Tomogane H."/>
            <person name="Tsuzuki M."/>
            <person name="Ueda T."/>
            <person name="Umeda M."/>
            <person name="Ward J.M."/>
            <person name="Watanabe Y."/>
            <person name="Yazaki K."/>
            <person name="Yokoyama R."/>
            <person name="Yoshitake Y."/>
            <person name="Yotsui I."/>
            <person name="Zachgo S."/>
            <person name="Schmutz J."/>
        </authorList>
    </citation>
    <scope>NUCLEOTIDE SEQUENCE [LARGE SCALE GENOMIC DNA]</scope>
    <source>
        <strain evidence="3">Tak-1</strain>
    </source>
</reference>
<dbReference type="Pfam" id="PF00657">
    <property type="entry name" value="Lipase_GDSL"/>
    <property type="match status" value="1"/>
</dbReference>
<keyword evidence="3" id="KW-1185">Reference proteome</keyword>
<dbReference type="InterPro" id="IPR036514">
    <property type="entry name" value="SGNH_hydro_sf"/>
</dbReference>